<dbReference type="PANTHER" id="PTHR34665:SF4">
    <property type="entry name" value="DUF3741 DOMAIN-CONTAINING PROTEIN"/>
    <property type="match status" value="1"/>
</dbReference>
<evidence type="ECO:0000313" key="2">
    <source>
        <dbReference type="EMBL" id="CDP01647.1"/>
    </source>
</evidence>
<sequence length="188" mass="21116">MERRKGSRGSIDELALVKAAAWAWYQHGSGSEGRAVREYDLAMPKRAPKPSRYKIEAMKESEEAPIHRLSPPTSAPLSPFSTASSKQSEISLLDDYEIERISKELDRYMVESSRAEYLKSSLGSDHRANNKVVSLSESGTSERKSKQKPKNSRGFWIKYGAVCGSRKDDVVDGRSFKIAYSHGGRKNW</sequence>
<dbReference type="OMA" id="AWYQHNS"/>
<proteinExistence type="predicted"/>
<dbReference type="AlphaFoldDB" id="A0A068U028"/>
<reference evidence="3" key="1">
    <citation type="journal article" date="2014" name="Science">
        <title>The coffee genome provides insight into the convergent evolution of caffeine biosynthesis.</title>
        <authorList>
            <person name="Denoeud F."/>
            <person name="Carretero-Paulet L."/>
            <person name="Dereeper A."/>
            <person name="Droc G."/>
            <person name="Guyot R."/>
            <person name="Pietrella M."/>
            <person name="Zheng C."/>
            <person name="Alberti A."/>
            <person name="Anthony F."/>
            <person name="Aprea G."/>
            <person name="Aury J.M."/>
            <person name="Bento P."/>
            <person name="Bernard M."/>
            <person name="Bocs S."/>
            <person name="Campa C."/>
            <person name="Cenci A."/>
            <person name="Combes M.C."/>
            <person name="Crouzillat D."/>
            <person name="Da Silva C."/>
            <person name="Daddiego L."/>
            <person name="De Bellis F."/>
            <person name="Dussert S."/>
            <person name="Garsmeur O."/>
            <person name="Gayraud T."/>
            <person name="Guignon V."/>
            <person name="Jahn K."/>
            <person name="Jamilloux V."/>
            <person name="Joet T."/>
            <person name="Labadie K."/>
            <person name="Lan T."/>
            <person name="Leclercq J."/>
            <person name="Lepelley M."/>
            <person name="Leroy T."/>
            <person name="Li L.T."/>
            <person name="Librado P."/>
            <person name="Lopez L."/>
            <person name="Munoz A."/>
            <person name="Noel B."/>
            <person name="Pallavicini A."/>
            <person name="Perrotta G."/>
            <person name="Poncet V."/>
            <person name="Pot D."/>
            <person name="Priyono X."/>
            <person name="Rigoreau M."/>
            <person name="Rouard M."/>
            <person name="Rozas J."/>
            <person name="Tranchant-Dubreuil C."/>
            <person name="VanBuren R."/>
            <person name="Zhang Q."/>
            <person name="Andrade A.C."/>
            <person name="Argout X."/>
            <person name="Bertrand B."/>
            <person name="de Kochko A."/>
            <person name="Graziosi G."/>
            <person name="Henry R.J."/>
            <person name="Jayarama X."/>
            <person name="Ming R."/>
            <person name="Nagai C."/>
            <person name="Rounsley S."/>
            <person name="Sankoff D."/>
            <person name="Giuliano G."/>
            <person name="Albert V.A."/>
            <person name="Wincker P."/>
            <person name="Lashermes P."/>
        </authorList>
    </citation>
    <scope>NUCLEOTIDE SEQUENCE [LARGE SCALE GENOMIC DNA]</scope>
    <source>
        <strain evidence="3">cv. DH200-94</strain>
    </source>
</reference>
<accession>A0A068U028</accession>
<dbReference type="Gramene" id="CDP01647">
    <property type="protein sequence ID" value="CDP01647"/>
    <property type="gene ID" value="GSCOC_T00036764001"/>
</dbReference>
<keyword evidence="3" id="KW-1185">Reference proteome</keyword>
<feature type="compositionally biased region" description="Polar residues" evidence="1">
    <location>
        <begin position="71"/>
        <end position="85"/>
    </location>
</feature>
<name>A0A068U028_COFCA</name>
<dbReference type="Proteomes" id="UP000295252">
    <property type="component" value="Chromosome IX"/>
</dbReference>
<evidence type="ECO:0000256" key="1">
    <source>
        <dbReference type="SAM" id="MobiDB-lite"/>
    </source>
</evidence>
<dbReference type="EMBL" id="HG739091">
    <property type="protein sequence ID" value="CDP01647.1"/>
    <property type="molecule type" value="Genomic_DNA"/>
</dbReference>
<dbReference type="InParanoid" id="A0A068U028"/>
<organism evidence="2 3">
    <name type="scientific">Coffea canephora</name>
    <name type="common">Robusta coffee</name>
    <dbReference type="NCBI Taxonomy" id="49390"/>
    <lineage>
        <taxon>Eukaryota</taxon>
        <taxon>Viridiplantae</taxon>
        <taxon>Streptophyta</taxon>
        <taxon>Embryophyta</taxon>
        <taxon>Tracheophyta</taxon>
        <taxon>Spermatophyta</taxon>
        <taxon>Magnoliopsida</taxon>
        <taxon>eudicotyledons</taxon>
        <taxon>Gunneridae</taxon>
        <taxon>Pentapetalae</taxon>
        <taxon>asterids</taxon>
        <taxon>lamiids</taxon>
        <taxon>Gentianales</taxon>
        <taxon>Rubiaceae</taxon>
        <taxon>Ixoroideae</taxon>
        <taxon>Gardenieae complex</taxon>
        <taxon>Bertiereae - Coffeeae clade</taxon>
        <taxon>Coffeeae</taxon>
        <taxon>Coffea</taxon>
    </lineage>
</organism>
<gene>
    <name evidence="2" type="ORF">GSCOC_T00036764001</name>
</gene>
<evidence type="ECO:0000313" key="3">
    <source>
        <dbReference type="Proteomes" id="UP000295252"/>
    </source>
</evidence>
<dbReference type="PANTHER" id="PTHR34665">
    <property type="entry name" value="DUF3741 DOMAIN-CONTAINING PROTEIN"/>
    <property type="match status" value="1"/>
</dbReference>
<feature type="region of interest" description="Disordered" evidence="1">
    <location>
        <begin position="60"/>
        <end position="85"/>
    </location>
</feature>
<dbReference type="OrthoDB" id="1880786at2759"/>
<protein>
    <submittedName>
        <fullName evidence="2">Uncharacterized protein</fullName>
    </submittedName>
</protein>
<dbReference type="PhylomeDB" id="A0A068U028"/>
<feature type="region of interest" description="Disordered" evidence="1">
    <location>
        <begin position="129"/>
        <end position="151"/>
    </location>
</feature>